<reference evidence="1" key="1">
    <citation type="submission" date="2018-01" db="EMBL/GenBank/DDBJ databases">
        <title>FDA dAtabase for Regulatory Grade micrObial Sequences (FDA-ARGOS): Supporting development and validation of Infectious Disease Dx tests.</title>
        <authorList>
            <person name="Hoffmann M."/>
            <person name="Allard M."/>
            <person name="Evans P."/>
            <person name="Brown E."/>
            <person name="Tallon L."/>
            <person name="Sadzewicz L."/>
            <person name="Sengamalay N."/>
            <person name="Ott S."/>
            <person name="Godinez A."/>
            <person name="Nagaraj S."/>
            <person name="Vyas G."/>
            <person name="Aluvathingal J."/>
            <person name="Nadendla S."/>
            <person name="Geyer C."/>
            <person name="Sichtig H."/>
        </authorList>
    </citation>
    <scope>NUCLEOTIDE SEQUENCE</scope>
    <source>
        <strain evidence="1">FDAARGOS_107</strain>
    </source>
</reference>
<name>A0ABM5XX03_VIBHA</name>
<proteinExistence type="predicted"/>
<gene>
    <name evidence="1" type="ORF">AL538_08335</name>
</gene>
<dbReference type="Proteomes" id="UP000067422">
    <property type="component" value="Chromosome 1"/>
</dbReference>
<accession>A0ABM5XX03</accession>
<evidence type="ECO:0008006" key="3">
    <source>
        <dbReference type="Google" id="ProtNLM"/>
    </source>
</evidence>
<sequence>MKNIEMFNLVVAEVTGLCYEHFPQRIDVTSHTVAEKIANYYDIDEDDAEAVSDFIYVSTEMADSTVNWLQQAGYLWVEGQSDYSFYGVTLTPKALELMNMVPDSLEETIGSKLVSSAKAISKQTAMSAAGSLLSAGVKLATGSLM</sequence>
<keyword evidence="2" id="KW-1185">Reference proteome</keyword>
<organism evidence="1 2">
    <name type="scientific">Vibrio harveyi</name>
    <name type="common">Beneckea harveyi</name>
    <dbReference type="NCBI Taxonomy" id="669"/>
    <lineage>
        <taxon>Bacteria</taxon>
        <taxon>Pseudomonadati</taxon>
        <taxon>Pseudomonadota</taxon>
        <taxon>Gammaproteobacteria</taxon>
        <taxon>Vibrionales</taxon>
        <taxon>Vibrionaceae</taxon>
        <taxon>Vibrio</taxon>
    </lineage>
</organism>
<protein>
    <recommendedName>
        <fullName evidence="3">DUF2513 domain-containing protein</fullName>
    </recommendedName>
</protein>
<dbReference type="EMBL" id="CP014038">
    <property type="protein sequence ID" value="AMF97726.1"/>
    <property type="molecule type" value="Genomic_DNA"/>
</dbReference>
<evidence type="ECO:0000313" key="1">
    <source>
        <dbReference type="EMBL" id="AMF97726.1"/>
    </source>
</evidence>
<dbReference type="RefSeq" id="WP_061065434.1">
    <property type="nucleotide sequence ID" value="NZ_CP014038.2"/>
</dbReference>
<evidence type="ECO:0000313" key="2">
    <source>
        <dbReference type="Proteomes" id="UP000067422"/>
    </source>
</evidence>